<sequence length="206" mass="22803">MGKRAFDLCMALGALLVLSPLLAAVAIWIKSDSPGPVLFWQQRVGRHGRPFAILKFRTMRHEAVGEGSKITIGADPRITRAGAFLRRYKIDEFPQFINVLRGEMSVVGPRPEVPHYVALYTPAQRDTVLSVRPGITDSASLVFKDEAALLAEADDPEAFYVTVVMPAKLEHAAHYVATHSVLGDIKIVWRTARAIVARQKHLAREP</sequence>
<feature type="domain" description="Bacterial sugar transferase" evidence="2">
    <location>
        <begin position="3"/>
        <end position="196"/>
    </location>
</feature>
<dbReference type="AlphaFoldDB" id="A0A3P3ERN3"/>
<protein>
    <submittedName>
        <fullName evidence="3">Sugar transferase</fullName>
    </submittedName>
</protein>
<name>A0A3P3ERN3_9BURK</name>
<accession>A0A3P3ERN3</accession>
<dbReference type="PANTHER" id="PTHR30576">
    <property type="entry name" value="COLANIC BIOSYNTHESIS UDP-GLUCOSE LIPID CARRIER TRANSFERASE"/>
    <property type="match status" value="1"/>
</dbReference>
<organism evidence="3 4">
    <name type="scientific">Variovorax beijingensis</name>
    <dbReference type="NCBI Taxonomy" id="2496117"/>
    <lineage>
        <taxon>Bacteria</taxon>
        <taxon>Pseudomonadati</taxon>
        <taxon>Pseudomonadota</taxon>
        <taxon>Betaproteobacteria</taxon>
        <taxon>Burkholderiales</taxon>
        <taxon>Comamonadaceae</taxon>
        <taxon>Variovorax</taxon>
    </lineage>
</organism>
<dbReference type="EMBL" id="RQXU01000007">
    <property type="protein sequence ID" value="RRH88048.1"/>
    <property type="molecule type" value="Genomic_DNA"/>
</dbReference>
<proteinExistence type="inferred from homology"/>
<dbReference type="Pfam" id="PF02397">
    <property type="entry name" value="Bac_transf"/>
    <property type="match status" value="1"/>
</dbReference>
<comment type="caution">
    <text evidence="3">The sequence shown here is derived from an EMBL/GenBank/DDBJ whole genome shotgun (WGS) entry which is preliminary data.</text>
</comment>
<evidence type="ECO:0000259" key="2">
    <source>
        <dbReference type="Pfam" id="PF02397"/>
    </source>
</evidence>
<dbReference type="Proteomes" id="UP000271590">
    <property type="component" value="Unassembled WGS sequence"/>
</dbReference>
<keyword evidence="3" id="KW-0808">Transferase</keyword>
<dbReference type="RefSeq" id="WP_124959129.1">
    <property type="nucleotide sequence ID" value="NZ_RQXU01000007.1"/>
</dbReference>
<evidence type="ECO:0000256" key="1">
    <source>
        <dbReference type="ARBA" id="ARBA00006464"/>
    </source>
</evidence>
<evidence type="ECO:0000313" key="3">
    <source>
        <dbReference type="EMBL" id="RRH88048.1"/>
    </source>
</evidence>
<dbReference type="InterPro" id="IPR003362">
    <property type="entry name" value="Bact_transf"/>
</dbReference>
<dbReference type="GO" id="GO:0016780">
    <property type="term" value="F:phosphotransferase activity, for other substituted phosphate groups"/>
    <property type="evidence" value="ECO:0007669"/>
    <property type="project" value="TreeGrafter"/>
</dbReference>
<reference evidence="3 4" key="1">
    <citation type="submission" date="2018-11" db="EMBL/GenBank/DDBJ databases">
        <title>The genome of Variovorax sp T529.</title>
        <authorList>
            <person name="Gao J."/>
        </authorList>
    </citation>
    <scope>NUCLEOTIDE SEQUENCE [LARGE SCALE GENOMIC DNA]</scope>
    <source>
        <strain evidence="3 4">T529</strain>
    </source>
</reference>
<gene>
    <name evidence="3" type="ORF">EH244_14865</name>
</gene>
<dbReference type="PANTHER" id="PTHR30576:SF20">
    <property type="entry name" value="QUINOVOSAMINEPHOSPHOTRANSFERAE-RELATED"/>
    <property type="match status" value="1"/>
</dbReference>
<comment type="similarity">
    <text evidence="1">Belongs to the bacterial sugar transferase family.</text>
</comment>
<evidence type="ECO:0000313" key="4">
    <source>
        <dbReference type="Proteomes" id="UP000271590"/>
    </source>
</evidence>